<reference evidence="1 2" key="1">
    <citation type="submission" date="2012-06" db="EMBL/GenBank/DDBJ databases">
        <title>Complete sequence of Thiocystis violascens DSM 198.</title>
        <authorList>
            <consortium name="US DOE Joint Genome Institute"/>
            <person name="Lucas S."/>
            <person name="Han J."/>
            <person name="Lapidus A."/>
            <person name="Cheng J.-F."/>
            <person name="Goodwin L."/>
            <person name="Pitluck S."/>
            <person name="Peters L."/>
            <person name="Ovchinnikova G."/>
            <person name="Teshima H."/>
            <person name="Detter J.C."/>
            <person name="Han C."/>
            <person name="Tapia R."/>
            <person name="Land M."/>
            <person name="Hauser L."/>
            <person name="Kyrpides N."/>
            <person name="Ivanova N."/>
            <person name="Pagani I."/>
            <person name="Vogl K."/>
            <person name="Liu Z."/>
            <person name="Frigaard N.-U."/>
            <person name="Bryant D."/>
            <person name="Woyke T."/>
        </authorList>
    </citation>
    <scope>NUCLEOTIDE SEQUENCE [LARGE SCALE GENOMIC DNA]</scope>
    <source>
        <strain evidence="2">ATCC 17096 / DSM 198 / 6111</strain>
    </source>
</reference>
<dbReference type="eggNOG" id="COG1553">
    <property type="taxonomic scope" value="Bacteria"/>
</dbReference>
<keyword evidence="2" id="KW-1185">Reference proteome</keyword>
<organism evidence="1 2">
    <name type="scientific">Thiocystis violascens (strain ATCC 17096 / DSM 198 / 6111)</name>
    <name type="common">Chromatium violascens</name>
    <dbReference type="NCBI Taxonomy" id="765911"/>
    <lineage>
        <taxon>Bacteria</taxon>
        <taxon>Pseudomonadati</taxon>
        <taxon>Pseudomonadota</taxon>
        <taxon>Gammaproteobacteria</taxon>
        <taxon>Chromatiales</taxon>
        <taxon>Chromatiaceae</taxon>
        <taxon>Thiocystis</taxon>
    </lineage>
</organism>
<dbReference type="HOGENOM" id="CLU_1348423_0_0_6"/>
<name>I3Y8S5_THIV6</name>
<sequence length="203" mass="21860">MALGRSCAIHGARRSAWSSLTSAGCRGLTAFPTQDPVATAAVSASARTKRERPASGHGFLVAFSCKGRGMCPSCNTRRMAQTAAHLLDHVFPLFVNLTTDEGQRANMAIAFGGNQLERGHPLMVFLNDRGYFSAPGPRPASSATSRRPWRGSWLMGPRSSTVRRAVGALIHFPQRGSLHRPNGVRYASLGQRPGSLIPIHFKP</sequence>
<dbReference type="AlphaFoldDB" id="I3Y8S5"/>
<evidence type="ECO:0000313" key="2">
    <source>
        <dbReference type="Proteomes" id="UP000006062"/>
    </source>
</evidence>
<dbReference type="OrthoDB" id="274802at2"/>
<evidence type="ECO:0000313" key="1">
    <source>
        <dbReference type="EMBL" id="AFL73393.1"/>
    </source>
</evidence>
<accession>I3Y8S5</accession>
<dbReference type="Proteomes" id="UP000006062">
    <property type="component" value="Chromosome"/>
</dbReference>
<proteinExistence type="predicted"/>
<dbReference type="PROSITE" id="PS51257">
    <property type="entry name" value="PROKAR_LIPOPROTEIN"/>
    <property type="match status" value="1"/>
</dbReference>
<dbReference type="KEGG" id="tvi:Thivi_1385"/>
<dbReference type="STRING" id="765911.Thivi_1385"/>
<protein>
    <submittedName>
        <fullName evidence="1">Uncharacterized protein</fullName>
    </submittedName>
</protein>
<gene>
    <name evidence="1" type="ordered locus">Thivi_1385</name>
</gene>
<dbReference type="EMBL" id="CP003154">
    <property type="protein sequence ID" value="AFL73393.1"/>
    <property type="molecule type" value="Genomic_DNA"/>
</dbReference>